<evidence type="ECO:0000256" key="11">
    <source>
        <dbReference type="NCBIfam" id="TIGR00551"/>
    </source>
</evidence>
<comment type="pathway">
    <text evidence="2 12">Cofactor biosynthesis; NAD(+) biosynthesis; iminoaspartate from L-aspartate (oxidase route): step 1/1.</text>
</comment>
<evidence type="ECO:0000256" key="10">
    <source>
        <dbReference type="ARBA" id="ARBA00048305"/>
    </source>
</evidence>
<evidence type="ECO:0000256" key="7">
    <source>
        <dbReference type="ARBA" id="ARBA00022642"/>
    </source>
</evidence>
<evidence type="ECO:0000256" key="5">
    <source>
        <dbReference type="ARBA" id="ARBA00021901"/>
    </source>
</evidence>
<dbReference type="PANTHER" id="PTHR42716:SF2">
    <property type="entry name" value="L-ASPARTATE OXIDASE, CHLOROPLASTIC"/>
    <property type="match status" value="1"/>
</dbReference>
<dbReference type="InterPro" id="IPR027477">
    <property type="entry name" value="Succ_DH/fumarate_Rdtase_cat_sf"/>
</dbReference>
<feature type="domain" description="Fumarate reductase/succinate dehydrogenase flavoprotein-like C-terminal" evidence="14">
    <location>
        <begin position="431"/>
        <end position="517"/>
    </location>
</feature>
<accession>A0A934NFZ8</accession>
<evidence type="ECO:0000256" key="8">
    <source>
        <dbReference type="ARBA" id="ARBA00022827"/>
    </source>
</evidence>
<dbReference type="InterPro" id="IPR005288">
    <property type="entry name" value="NadB"/>
</dbReference>
<evidence type="ECO:0000256" key="1">
    <source>
        <dbReference type="ARBA" id="ARBA00001974"/>
    </source>
</evidence>
<comment type="similarity">
    <text evidence="3 12">Belongs to the FAD-dependent oxidoreductase 2 family. NadB subfamily.</text>
</comment>
<sequence>MKDASVAAEGPYDCVVVGGGIAGLSAALTASGRARVALVSKGAIDDGATRWAQGGIAAAIGEGDSEQLHFEDTVAAGRGLCDEAAVRVLVTDGPARVRELLAWGASFDSAGGALLLGREAAHSRNRIVHAGGDATGRELEAALVRRLRHSGVTVIENAHVTGLLSDQHGRCSGIEMRDRDGGGRRLLGAGAVILASGGAGRLWRHTTNPASATGDGVALAWDAGAEVVSMEFMQFHPTALAVAGAEPFLISEAMRGEGAQVIDGKGERFLFEADPRGELAGRDVVSRAIWERLADDGADHVFLDCRPLGALVRERFPTITAVCGEHGIDVTTQPIPIAPAAHYLIGGVRTDVDGATSLSGLFACGEVAGSGVHGANRLASNSLLEGAVFGHRAALRALGELAERPIARPADGGEPAEAAPNPAADVAAAAERLRDAMWQGCGLVRDADGLRRALDTAEHIVATIPAPTSLDAARLHQCATTAALVCRSALLREESRGSHTRADFPSTRDSWHGVLVMQKERGHRFDSNA</sequence>
<comment type="caution">
    <text evidence="15">The sequence shown here is derived from an EMBL/GenBank/DDBJ whole genome shotgun (WGS) entry which is preliminary data.</text>
</comment>
<dbReference type="FunFam" id="3.90.700.10:FF:000002">
    <property type="entry name" value="L-aspartate oxidase"/>
    <property type="match status" value="1"/>
</dbReference>
<dbReference type="PANTHER" id="PTHR42716">
    <property type="entry name" value="L-ASPARTATE OXIDASE"/>
    <property type="match status" value="1"/>
</dbReference>
<dbReference type="Proteomes" id="UP000614410">
    <property type="component" value="Unassembled WGS sequence"/>
</dbReference>
<evidence type="ECO:0000259" key="14">
    <source>
        <dbReference type="Pfam" id="PF02910"/>
    </source>
</evidence>
<comment type="cofactor">
    <cofactor evidence="1 12">
        <name>FAD</name>
        <dbReference type="ChEBI" id="CHEBI:57692"/>
    </cofactor>
</comment>
<evidence type="ECO:0000313" key="15">
    <source>
        <dbReference type="EMBL" id="MBJ7609275.1"/>
    </source>
</evidence>
<evidence type="ECO:0000256" key="12">
    <source>
        <dbReference type="RuleBase" id="RU362049"/>
    </source>
</evidence>
<reference evidence="15 16" key="1">
    <citation type="submission" date="2020-10" db="EMBL/GenBank/DDBJ databases">
        <title>Ca. Dormibacterota MAGs.</title>
        <authorList>
            <person name="Montgomery K."/>
        </authorList>
    </citation>
    <scope>NUCLEOTIDE SEQUENCE [LARGE SCALE GENOMIC DNA]</scope>
    <source>
        <strain evidence="15">Mitchell_Peninsula_5</strain>
    </source>
</reference>
<dbReference type="GO" id="GO:0005737">
    <property type="term" value="C:cytoplasm"/>
    <property type="evidence" value="ECO:0007669"/>
    <property type="project" value="UniProtKB-SubCell"/>
</dbReference>
<evidence type="ECO:0000259" key="13">
    <source>
        <dbReference type="Pfam" id="PF00890"/>
    </source>
</evidence>
<feature type="domain" description="FAD-dependent oxidoreductase 2 FAD-binding" evidence="13">
    <location>
        <begin position="13"/>
        <end position="383"/>
    </location>
</feature>
<dbReference type="NCBIfam" id="TIGR00551">
    <property type="entry name" value="nadB"/>
    <property type="match status" value="1"/>
</dbReference>
<dbReference type="EMBL" id="JAEKNN010000033">
    <property type="protein sequence ID" value="MBJ7609275.1"/>
    <property type="molecule type" value="Genomic_DNA"/>
</dbReference>
<keyword evidence="9 12" id="KW-0560">Oxidoreductase</keyword>
<name>A0A934NFZ8_9BACT</name>
<keyword evidence="8 12" id="KW-0274">FAD</keyword>
<dbReference type="PRINTS" id="PR00368">
    <property type="entry name" value="FADPNR"/>
</dbReference>
<dbReference type="InterPro" id="IPR015939">
    <property type="entry name" value="Fum_Rdtase/Succ_DH_flav-like_C"/>
</dbReference>
<proteinExistence type="inferred from homology"/>
<protein>
    <recommendedName>
        <fullName evidence="5 11">L-aspartate oxidase</fullName>
        <ecNumber evidence="4 11">1.4.3.16</ecNumber>
    </recommendedName>
</protein>
<dbReference type="InterPro" id="IPR037099">
    <property type="entry name" value="Fum_R/Succ_DH_flav-like_C_sf"/>
</dbReference>
<comment type="function">
    <text evidence="12">Catalyzes the oxidation of L-aspartate to iminoaspartate.</text>
</comment>
<keyword evidence="6 12" id="KW-0285">Flavoprotein</keyword>
<evidence type="ECO:0000256" key="2">
    <source>
        <dbReference type="ARBA" id="ARBA00004950"/>
    </source>
</evidence>
<evidence type="ECO:0000256" key="9">
    <source>
        <dbReference type="ARBA" id="ARBA00023002"/>
    </source>
</evidence>
<dbReference type="Pfam" id="PF02910">
    <property type="entry name" value="Succ_DH_flav_C"/>
    <property type="match status" value="1"/>
</dbReference>
<dbReference type="Gene3D" id="3.50.50.60">
    <property type="entry name" value="FAD/NAD(P)-binding domain"/>
    <property type="match status" value="1"/>
</dbReference>
<dbReference type="GO" id="GO:0033765">
    <property type="term" value="F:steroid dehydrogenase activity, acting on the CH-CH group of donors"/>
    <property type="evidence" value="ECO:0007669"/>
    <property type="project" value="UniProtKB-ARBA"/>
</dbReference>
<dbReference type="GO" id="GO:0008734">
    <property type="term" value="F:L-aspartate oxidase activity"/>
    <property type="evidence" value="ECO:0007669"/>
    <property type="project" value="UniProtKB-UniRule"/>
</dbReference>
<evidence type="ECO:0000256" key="4">
    <source>
        <dbReference type="ARBA" id="ARBA00012173"/>
    </source>
</evidence>
<comment type="subcellular location">
    <subcellularLocation>
        <location evidence="12">Cytoplasm</location>
    </subcellularLocation>
</comment>
<keyword evidence="7 12" id="KW-0662">Pyridine nucleotide biosynthesis</keyword>
<dbReference type="SUPFAM" id="SSF51905">
    <property type="entry name" value="FAD/NAD(P)-binding domain"/>
    <property type="match status" value="1"/>
</dbReference>
<dbReference type="Gene3D" id="1.20.58.100">
    <property type="entry name" value="Fumarate reductase/succinate dehydrogenase flavoprotein-like, C-terminal domain"/>
    <property type="match status" value="1"/>
</dbReference>
<dbReference type="Pfam" id="PF00890">
    <property type="entry name" value="FAD_binding_2"/>
    <property type="match status" value="1"/>
</dbReference>
<dbReference type="AlphaFoldDB" id="A0A934NFZ8"/>
<comment type="catalytic activity">
    <reaction evidence="10">
        <text>L-aspartate + O2 = iminosuccinate + H2O2</text>
        <dbReference type="Rhea" id="RHEA:25876"/>
        <dbReference type="ChEBI" id="CHEBI:15379"/>
        <dbReference type="ChEBI" id="CHEBI:16240"/>
        <dbReference type="ChEBI" id="CHEBI:29991"/>
        <dbReference type="ChEBI" id="CHEBI:77875"/>
        <dbReference type="EC" id="1.4.3.16"/>
    </reaction>
    <physiologicalReaction direction="left-to-right" evidence="10">
        <dbReference type="Rhea" id="RHEA:25877"/>
    </physiologicalReaction>
</comment>
<dbReference type="InterPro" id="IPR003953">
    <property type="entry name" value="FAD-dep_OxRdtase_2_FAD-bd"/>
</dbReference>
<dbReference type="SUPFAM" id="SSF56425">
    <property type="entry name" value="Succinate dehydrogenase/fumarate reductase flavoprotein, catalytic domain"/>
    <property type="match status" value="1"/>
</dbReference>
<dbReference type="Gene3D" id="3.90.700.10">
    <property type="entry name" value="Succinate dehydrogenase/fumarate reductase flavoprotein, catalytic domain"/>
    <property type="match status" value="1"/>
</dbReference>
<dbReference type="GO" id="GO:0034628">
    <property type="term" value="P:'de novo' NAD+ biosynthetic process from L-aspartate"/>
    <property type="evidence" value="ECO:0007669"/>
    <property type="project" value="TreeGrafter"/>
</dbReference>
<dbReference type="SUPFAM" id="SSF46977">
    <property type="entry name" value="Succinate dehydrogenase/fumarate reductase flavoprotein C-terminal domain"/>
    <property type="match status" value="1"/>
</dbReference>
<dbReference type="EC" id="1.4.3.16" evidence="4 11"/>
<evidence type="ECO:0000256" key="6">
    <source>
        <dbReference type="ARBA" id="ARBA00022630"/>
    </source>
</evidence>
<dbReference type="InterPro" id="IPR036188">
    <property type="entry name" value="FAD/NAD-bd_sf"/>
</dbReference>
<gene>
    <name evidence="15" type="primary">nadB</name>
    <name evidence="15" type="ORF">JF887_07570</name>
</gene>
<organism evidence="15 16">
    <name type="scientific">Candidatus Amunia macphersoniae</name>
    <dbReference type="NCBI Taxonomy" id="3127014"/>
    <lineage>
        <taxon>Bacteria</taxon>
        <taxon>Bacillati</taxon>
        <taxon>Candidatus Dormiibacterota</taxon>
        <taxon>Candidatus Dormibacteria</taxon>
        <taxon>Candidatus Aeolococcales</taxon>
        <taxon>Candidatus Aeolococcaceae</taxon>
        <taxon>Candidatus Amunia</taxon>
    </lineage>
</organism>
<evidence type="ECO:0000256" key="3">
    <source>
        <dbReference type="ARBA" id="ARBA00008562"/>
    </source>
</evidence>
<evidence type="ECO:0000313" key="16">
    <source>
        <dbReference type="Proteomes" id="UP000614410"/>
    </source>
</evidence>